<evidence type="ECO:0008006" key="5">
    <source>
        <dbReference type="Google" id="ProtNLM"/>
    </source>
</evidence>
<keyword evidence="2" id="KW-0812">Transmembrane</keyword>
<dbReference type="EMBL" id="MVJN01000003">
    <property type="protein sequence ID" value="RAP37366.1"/>
    <property type="molecule type" value="Genomic_DNA"/>
</dbReference>
<name>A0A364LKZ1_9GAMM</name>
<evidence type="ECO:0000313" key="4">
    <source>
        <dbReference type="Proteomes" id="UP000249458"/>
    </source>
</evidence>
<evidence type="ECO:0000256" key="2">
    <source>
        <dbReference type="SAM" id="Phobius"/>
    </source>
</evidence>
<feature type="transmembrane region" description="Helical" evidence="2">
    <location>
        <begin position="390"/>
        <end position="412"/>
    </location>
</feature>
<reference evidence="3 4" key="1">
    <citation type="submission" date="2017-02" db="EMBL/GenBank/DDBJ databases">
        <title>Legionella quilivanii strain from human: case report and whole genome sequencing analysis.</title>
        <authorList>
            <person name="Lalancette C."/>
            <person name="Leduc J.-M."/>
            <person name="Levesque S."/>
            <person name="Fournier E."/>
            <person name="Saoud J."/>
            <person name="Faucher S.P."/>
            <person name="Bernard K."/>
            <person name="Martineau C."/>
            <person name="Longtin J."/>
        </authorList>
    </citation>
    <scope>NUCLEOTIDE SEQUENCE [LARGE SCALE GENOMIC DNA]</scope>
    <source>
        <strain evidence="3 4">ID143958</strain>
    </source>
</reference>
<dbReference type="Proteomes" id="UP000249458">
    <property type="component" value="Unassembled WGS sequence"/>
</dbReference>
<dbReference type="RefSeq" id="WP_112218734.1">
    <property type="nucleotide sequence ID" value="NZ_MVJN01000003.1"/>
</dbReference>
<feature type="transmembrane region" description="Helical" evidence="2">
    <location>
        <begin position="529"/>
        <end position="547"/>
    </location>
</feature>
<keyword evidence="2" id="KW-1133">Transmembrane helix</keyword>
<feature type="transmembrane region" description="Helical" evidence="2">
    <location>
        <begin position="271"/>
        <end position="290"/>
    </location>
</feature>
<feature type="transmembrane region" description="Helical" evidence="2">
    <location>
        <begin position="503"/>
        <end position="523"/>
    </location>
</feature>
<keyword evidence="2" id="KW-0472">Membrane</keyword>
<accession>A0A364LKZ1</accession>
<proteinExistence type="predicted"/>
<feature type="transmembrane region" description="Helical" evidence="2">
    <location>
        <begin position="418"/>
        <end position="443"/>
    </location>
</feature>
<evidence type="ECO:0000313" key="3">
    <source>
        <dbReference type="EMBL" id="RAP37366.1"/>
    </source>
</evidence>
<feature type="region of interest" description="Disordered" evidence="1">
    <location>
        <begin position="599"/>
        <end position="625"/>
    </location>
</feature>
<sequence length="625" mass="70880">MSDRTIQNSEMLNQMLGFELVRRFDDAEAPYDIKELAANRDWLSVFLNYHRSKLSLTKGAEYRFLNPEQLEVEKKKLKFIQELLRYQTYLNFHENRFHPLNDLNDDYLKCEQLLLKIEQVQAPEDELAKKAQLDEAIEESPDKPAKYLGFTVGKFIADKMAEIADAKTGTLIGWMSDVNERRLYWVWGGGMLSSVIEMLPDDFYRKAQAQKGIAAPAPITGYMSWVLYYTRFSINLSLLLKHTIAGPWMSAEEQKIPAWERFKTQWNQRKFSLLNDSIWGLANMACFFWLKGPGAMGMAGNLATMGLLLMDFSLSIWRFYEESTAYNKKITALYEAYARLEEHLLKAKKTATADPAQISELEKQVREARNLIMRTELDWKYKKLGMINDMVYAGGLMAAFCVACCFFFPPAMLAPATFMMIGLLGASLCFVLNAAYAGIAGALDVSKSKALSKQDHFEARELLQLFNASTDENERKALFLEMKGLMVDSDYQERMVRFQKIKLVRAILIDALIPAVIFASLIFMPLGAGIGIMAAGFAIAALSHIILKQFEPARDELPDFDEPLALEYDEFSANPARKVEDLSPLKIKKSPVLFISGKGSSEVKETENSEAEQLLTPKSDLSTLN</sequence>
<dbReference type="AlphaFoldDB" id="A0A364LKZ1"/>
<protein>
    <recommendedName>
        <fullName evidence="5">Coiled-coil protein</fullName>
    </recommendedName>
</protein>
<gene>
    <name evidence="3" type="ORF">B1207_04105</name>
</gene>
<feature type="transmembrane region" description="Helical" evidence="2">
    <location>
        <begin position="302"/>
        <end position="320"/>
    </location>
</feature>
<comment type="caution">
    <text evidence="3">The sequence shown here is derived from an EMBL/GenBank/DDBJ whole genome shotgun (WGS) entry which is preliminary data.</text>
</comment>
<organism evidence="3 4">
    <name type="scientific">Legionella quinlivanii</name>
    <dbReference type="NCBI Taxonomy" id="45073"/>
    <lineage>
        <taxon>Bacteria</taxon>
        <taxon>Pseudomonadati</taxon>
        <taxon>Pseudomonadota</taxon>
        <taxon>Gammaproteobacteria</taxon>
        <taxon>Legionellales</taxon>
        <taxon>Legionellaceae</taxon>
        <taxon>Legionella</taxon>
    </lineage>
</organism>
<evidence type="ECO:0000256" key="1">
    <source>
        <dbReference type="SAM" id="MobiDB-lite"/>
    </source>
</evidence>